<proteinExistence type="predicted"/>
<evidence type="ECO:0008006" key="4">
    <source>
        <dbReference type="Google" id="ProtNLM"/>
    </source>
</evidence>
<dbReference type="OrthoDB" id="10276029at2759"/>
<keyword evidence="3" id="KW-1185">Reference proteome</keyword>
<evidence type="ECO:0000313" key="2">
    <source>
        <dbReference type="EMBL" id="CAG2228507.1"/>
    </source>
</evidence>
<gene>
    <name evidence="2" type="ORF">MEDL_41479</name>
</gene>
<evidence type="ECO:0000256" key="1">
    <source>
        <dbReference type="SAM" id="Coils"/>
    </source>
</evidence>
<reference evidence="2" key="1">
    <citation type="submission" date="2021-03" db="EMBL/GenBank/DDBJ databases">
        <authorList>
            <person name="Bekaert M."/>
        </authorList>
    </citation>
    <scope>NUCLEOTIDE SEQUENCE</scope>
</reference>
<feature type="coiled-coil region" evidence="1">
    <location>
        <begin position="90"/>
        <end position="121"/>
    </location>
</feature>
<sequence length="517" mass="58430">MDLRGKPDIKISEHCEKHESKEIVSWCPVHDVGVCAECQGNDHSDCDGVESVSEIASIAQLNSDFKTLKIKFGNIRKVYKKLQREREGNIESVKTQKVQIRDEIRKLRENLNYHLIELENKLISQLDKTCEKYATNLSGEIIDYKYRSAVLDSHDDESAKAKEYGSNLQIILAAKKGMAIAKHEVEHLTKLNETIRNYSVEFTLAEAIKDVLNIKSLGSVDTIEANAYVNLEMLNINPFLPSIKTVKPKTSIENKEDNRWHRTRLKRSKEFNMNTSLDKFLPEVSGAAFMPDESIILADTAHKRLLHVKDKGQIFQEVSLPFEPFDVAVLGNSKLFISMLNDRRVDVRDISTMEQIDELILPSNASGLNAFEDSLLVVVCEKTGLYLVGSDNSINIISMKHNDEGPVDINAETISYAETKKCLVHSYTHSGKRKFTLKVDGFGYIHGIALLKDSSILVAKLSPGRHSITHISQDGKDKMLRLELNEIASPRSLAVHRKKRKLLLVHGVRKISIFQEL</sequence>
<dbReference type="Proteomes" id="UP000683360">
    <property type="component" value="Unassembled WGS sequence"/>
</dbReference>
<accession>A0A8S3THL9</accession>
<organism evidence="2 3">
    <name type="scientific">Mytilus edulis</name>
    <name type="common">Blue mussel</name>
    <dbReference type="NCBI Taxonomy" id="6550"/>
    <lineage>
        <taxon>Eukaryota</taxon>
        <taxon>Metazoa</taxon>
        <taxon>Spiralia</taxon>
        <taxon>Lophotrochozoa</taxon>
        <taxon>Mollusca</taxon>
        <taxon>Bivalvia</taxon>
        <taxon>Autobranchia</taxon>
        <taxon>Pteriomorphia</taxon>
        <taxon>Mytilida</taxon>
        <taxon>Mytiloidea</taxon>
        <taxon>Mytilidae</taxon>
        <taxon>Mytilinae</taxon>
        <taxon>Mytilus</taxon>
    </lineage>
</organism>
<protein>
    <recommendedName>
        <fullName evidence="4">B box-type domain-containing protein</fullName>
    </recommendedName>
</protein>
<dbReference type="EMBL" id="CAJPWZ010001996">
    <property type="protein sequence ID" value="CAG2228507.1"/>
    <property type="molecule type" value="Genomic_DNA"/>
</dbReference>
<dbReference type="AlphaFoldDB" id="A0A8S3THL9"/>
<dbReference type="SUPFAM" id="SSF63829">
    <property type="entry name" value="Calcium-dependent phosphotriesterase"/>
    <property type="match status" value="1"/>
</dbReference>
<comment type="caution">
    <text evidence="2">The sequence shown here is derived from an EMBL/GenBank/DDBJ whole genome shotgun (WGS) entry which is preliminary data.</text>
</comment>
<evidence type="ECO:0000313" key="3">
    <source>
        <dbReference type="Proteomes" id="UP000683360"/>
    </source>
</evidence>
<keyword evidence="1" id="KW-0175">Coiled coil</keyword>
<name>A0A8S3THL9_MYTED</name>